<reference evidence="1" key="2">
    <citation type="journal article" date="2015" name="Data Brief">
        <title>Shoot transcriptome of the giant reed, Arundo donax.</title>
        <authorList>
            <person name="Barrero R.A."/>
            <person name="Guerrero F.D."/>
            <person name="Moolhuijzen P."/>
            <person name="Goolsby J.A."/>
            <person name="Tidwell J."/>
            <person name="Bellgard S.E."/>
            <person name="Bellgard M.I."/>
        </authorList>
    </citation>
    <scope>NUCLEOTIDE SEQUENCE</scope>
    <source>
        <tissue evidence="1">Shoot tissue taken approximately 20 cm above the soil surface</tissue>
    </source>
</reference>
<evidence type="ECO:0000313" key="1">
    <source>
        <dbReference type="EMBL" id="JAD52802.1"/>
    </source>
</evidence>
<dbReference type="EMBL" id="GBRH01245093">
    <property type="protein sequence ID" value="JAD52802.1"/>
    <property type="molecule type" value="Transcribed_RNA"/>
</dbReference>
<accession>A0A0A9B0D3</accession>
<sequence>MRHWNYSYKNTDCFMSPYIFLQL</sequence>
<protein>
    <submittedName>
        <fullName evidence="1">Uncharacterized protein</fullName>
    </submittedName>
</protein>
<name>A0A0A9B0D3_ARUDO</name>
<reference evidence="1" key="1">
    <citation type="submission" date="2014-09" db="EMBL/GenBank/DDBJ databases">
        <authorList>
            <person name="Magalhaes I.L.F."/>
            <person name="Oliveira U."/>
            <person name="Santos F.R."/>
            <person name="Vidigal T.H.D.A."/>
            <person name="Brescovit A.D."/>
            <person name="Santos A.J."/>
        </authorList>
    </citation>
    <scope>NUCLEOTIDE SEQUENCE</scope>
    <source>
        <tissue evidence="1">Shoot tissue taken approximately 20 cm above the soil surface</tissue>
    </source>
</reference>
<organism evidence="1">
    <name type="scientific">Arundo donax</name>
    <name type="common">Giant reed</name>
    <name type="synonym">Donax arundinaceus</name>
    <dbReference type="NCBI Taxonomy" id="35708"/>
    <lineage>
        <taxon>Eukaryota</taxon>
        <taxon>Viridiplantae</taxon>
        <taxon>Streptophyta</taxon>
        <taxon>Embryophyta</taxon>
        <taxon>Tracheophyta</taxon>
        <taxon>Spermatophyta</taxon>
        <taxon>Magnoliopsida</taxon>
        <taxon>Liliopsida</taxon>
        <taxon>Poales</taxon>
        <taxon>Poaceae</taxon>
        <taxon>PACMAD clade</taxon>
        <taxon>Arundinoideae</taxon>
        <taxon>Arundineae</taxon>
        <taxon>Arundo</taxon>
    </lineage>
</organism>
<dbReference type="AlphaFoldDB" id="A0A0A9B0D3"/>
<proteinExistence type="predicted"/>